<name>A0ABR9NXM4_9BACT</name>
<dbReference type="EMBL" id="JADBFD010000020">
    <property type="protein sequence ID" value="MBE2889003.1"/>
    <property type="molecule type" value="Genomic_DNA"/>
</dbReference>
<sequence>MAARTALVVRFPPLQHFPGTHFSTQPCRMRNGAQPMRQVSDASGGFMREQPPSLSTIRLNDVFLPRLHRNRTAVPFGENRCVPVRNVGFLNFY</sequence>
<accession>A0ABR9NXM4</accession>
<evidence type="ECO:0000313" key="1">
    <source>
        <dbReference type="EMBL" id="MBE2889003.1"/>
    </source>
</evidence>
<gene>
    <name evidence="1" type="ORF">IIE05_13640</name>
</gene>
<evidence type="ECO:0000313" key="2">
    <source>
        <dbReference type="Proteomes" id="UP000618926"/>
    </source>
</evidence>
<reference evidence="1 2" key="1">
    <citation type="submission" date="2020-10" db="EMBL/GenBank/DDBJ databases">
        <title>Investigation of anaerobic biodegradation of phenanthrene by a sulfate-dependent Geobacter anodireducens strain PheS2.</title>
        <authorList>
            <person name="Zhang Z."/>
        </authorList>
    </citation>
    <scope>NUCLEOTIDE SEQUENCE [LARGE SCALE GENOMIC DNA]</scope>
    <source>
        <strain evidence="1 2">PheS2</strain>
    </source>
</reference>
<keyword evidence="2" id="KW-1185">Reference proteome</keyword>
<proteinExistence type="predicted"/>
<dbReference type="RefSeq" id="WP_192905814.1">
    <property type="nucleotide sequence ID" value="NZ_JADBFD010000020.1"/>
</dbReference>
<protein>
    <submittedName>
        <fullName evidence="1">Uncharacterized protein</fullName>
    </submittedName>
</protein>
<organism evidence="1 2">
    <name type="scientific">Geobacter anodireducens</name>
    <dbReference type="NCBI Taxonomy" id="1340425"/>
    <lineage>
        <taxon>Bacteria</taxon>
        <taxon>Pseudomonadati</taxon>
        <taxon>Thermodesulfobacteriota</taxon>
        <taxon>Desulfuromonadia</taxon>
        <taxon>Geobacterales</taxon>
        <taxon>Geobacteraceae</taxon>
        <taxon>Geobacter</taxon>
    </lineage>
</organism>
<comment type="caution">
    <text evidence="1">The sequence shown here is derived from an EMBL/GenBank/DDBJ whole genome shotgun (WGS) entry which is preliminary data.</text>
</comment>
<dbReference type="Proteomes" id="UP000618926">
    <property type="component" value="Unassembled WGS sequence"/>
</dbReference>